<dbReference type="GO" id="GO:0005886">
    <property type="term" value="C:plasma membrane"/>
    <property type="evidence" value="ECO:0007669"/>
    <property type="project" value="UniProtKB-SubCell"/>
</dbReference>
<proteinExistence type="inferred from homology"/>
<dbReference type="Proteomes" id="UP000075411">
    <property type="component" value="Unassembled WGS sequence"/>
</dbReference>
<dbReference type="InterPro" id="IPR052017">
    <property type="entry name" value="TSUP"/>
</dbReference>
<evidence type="ECO:0000256" key="1">
    <source>
        <dbReference type="ARBA" id="ARBA00004651"/>
    </source>
</evidence>
<keyword evidence="7 8" id="KW-0472">Membrane</keyword>
<evidence type="ECO:0000313" key="9">
    <source>
        <dbReference type="EMBL" id="KXV60780.1"/>
    </source>
</evidence>
<gene>
    <name evidence="9" type="ORF">AD947_01675</name>
</gene>
<name>A0A149U5Y7_9PROT</name>
<comment type="subcellular location">
    <subcellularLocation>
        <location evidence="1 8">Cell membrane</location>
        <topology evidence="1 8">Multi-pass membrane protein</topology>
    </subcellularLocation>
</comment>
<dbReference type="PATRIC" id="fig|104102.12.peg.3579"/>
<feature type="transmembrane region" description="Helical" evidence="8">
    <location>
        <begin position="224"/>
        <end position="245"/>
    </location>
</feature>
<dbReference type="RefSeq" id="WP_061487272.1">
    <property type="nucleotide sequence ID" value="NZ_LHZT01000083.1"/>
</dbReference>
<evidence type="ECO:0000256" key="3">
    <source>
        <dbReference type="ARBA" id="ARBA00022448"/>
    </source>
</evidence>
<keyword evidence="4 8" id="KW-1003">Cell membrane</keyword>
<dbReference type="AlphaFoldDB" id="A0A149U5Y7"/>
<dbReference type="InterPro" id="IPR002781">
    <property type="entry name" value="TM_pro_TauE-like"/>
</dbReference>
<keyword evidence="5 8" id="KW-0812">Transmembrane</keyword>
<dbReference type="PANTHER" id="PTHR30269:SF37">
    <property type="entry name" value="MEMBRANE TRANSPORTER PROTEIN"/>
    <property type="match status" value="1"/>
</dbReference>
<accession>A0A149U5Y7</accession>
<feature type="transmembrane region" description="Helical" evidence="8">
    <location>
        <begin position="195"/>
        <end position="212"/>
    </location>
</feature>
<evidence type="ECO:0000313" key="10">
    <source>
        <dbReference type="Proteomes" id="UP000075411"/>
    </source>
</evidence>
<evidence type="ECO:0000256" key="4">
    <source>
        <dbReference type="ARBA" id="ARBA00022475"/>
    </source>
</evidence>
<comment type="caution">
    <text evidence="9">The sequence shown here is derived from an EMBL/GenBank/DDBJ whole genome shotgun (WGS) entry which is preliminary data.</text>
</comment>
<comment type="similarity">
    <text evidence="2 8">Belongs to the 4-toluene sulfonate uptake permease (TSUP) (TC 2.A.102) family.</text>
</comment>
<dbReference type="PANTHER" id="PTHR30269">
    <property type="entry name" value="TRANSMEMBRANE PROTEIN YFCA"/>
    <property type="match status" value="1"/>
</dbReference>
<sequence>MIFGFVALFMISIAAFAVSAVSGGGAGLIMMPVLGLLLTADHVPAALSIGTAASSMSRIALFFQTIQWQIVLRFVPLALPAAWAGILLLKHIQPAYLDFFLGLFLLGNLPLMLHRHKADDKISEPCSITWLPIIGALAGFISGFTGAVGLLFNGFYHRLGLRKEEIVATRAANDILLHLVKVGLYTFYGLVDQNTVAAGIIVAVAALASSFIMKASLHLIPDSFFRQIGHGAAVVAGIAMISLAGSQITSQNHIKFRFIQNSKQVELAVDWKQHQLSIELENPTELEMSHTLKSQDASVENIASVLHFSPTRGLYVTHLERVVS</sequence>
<reference evidence="9 10" key="1">
    <citation type="submission" date="2015-06" db="EMBL/GenBank/DDBJ databases">
        <title>Improved classification and identification of acetic acid bacteria using matrix-assisted laser desorption/ionization time-of-flight mass spectrometry; Gluconobacter nephelii and Gluconobacter uchimurae are later heterotypic synonyms of Gluconobacter japonicus and Gluconobacter oxydans, respectively.</title>
        <authorList>
            <person name="Li L."/>
            <person name="Cleenwerck I."/>
            <person name="De Vuyst L."/>
            <person name="Vandamme P."/>
        </authorList>
    </citation>
    <scope>NUCLEOTIDE SEQUENCE [LARGE SCALE GENOMIC DNA]</scope>
    <source>
        <strain evidence="9 10">LMG 1663</strain>
    </source>
</reference>
<dbReference type="Pfam" id="PF01925">
    <property type="entry name" value="TauE"/>
    <property type="match status" value="1"/>
</dbReference>
<keyword evidence="3" id="KW-0813">Transport</keyword>
<dbReference type="OrthoDB" id="8421744at2"/>
<evidence type="ECO:0000256" key="7">
    <source>
        <dbReference type="ARBA" id="ARBA00023136"/>
    </source>
</evidence>
<keyword evidence="6 8" id="KW-1133">Transmembrane helix</keyword>
<dbReference type="EMBL" id="LHZT01000083">
    <property type="protein sequence ID" value="KXV60780.1"/>
    <property type="molecule type" value="Genomic_DNA"/>
</dbReference>
<evidence type="ECO:0000256" key="6">
    <source>
        <dbReference type="ARBA" id="ARBA00022989"/>
    </source>
</evidence>
<organism evidence="9 10">
    <name type="scientific">Acetobacter tropicalis</name>
    <dbReference type="NCBI Taxonomy" id="104102"/>
    <lineage>
        <taxon>Bacteria</taxon>
        <taxon>Pseudomonadati</taxon>
        <taxon>Pseudomonadota</taxon>
        <taxon>Alphaproteobacteria</taxon>
        <taxon>Acetobacterales</taxon>
        <taxon>Acetobacteraceae</taxon>
        <taxon>Acetobacter</taxon>
    </lineage>
</organism>
<protein>
    <recommendedName>
        <fullName evidence="8">Probable membrane transporter protein</fullName>
    </recommendedName>
</protein>
<evidence type="ECO:0000256" key="2">
    <source>
        <dbReference type="ARBA" id="ARBA00009142"/>
    </source>
</evidence>
<evidence type="ECO:0000256" key="8">
    <source>
        <dbReference type="RuleBase" id="RU363041"/>
    </source>
</evidence>
<feature type="transmembrane region" description="Helical" evidence="8">
    <location>
        <begin position="133"/>
        <end position="156"/>
    </location>
</feature>
<evidence type="ECO:0000256" key="5">
    <source>
        <dbReference type="ARBA" id="ARBA00022692"/>
    </source>
</evidence>
<feature type="transmembrane region" description="Helical" evidence="8">
    <location>
        <begin position="70"/>
        <end position="89"/>
    </location>
</feature>
<feature type="transmembrane region" description="Helical" evidence="8">
    <location>
        <begin position="95"/>
        <end position="113"/>
    </location>
</feature>